<dbReference type="Proteomes" id="UP000326678">
    <property type="component" value="Chromosome Gxm1"/>
</dbReference>
<keyword evidence="1" id="KW-1133">Transmembrane helix</keyword>
<evidence type="ECO:0000313" key="3">
    <source>
        <dbReference type="Proteomes" id="UP000326678"/>
    </source>
</evidence>
<protein>
    <submittedName>
        <fullName evidence="2">Uncharacterized protein</fullName>
    </submittedName>
</protein>
<keyword evidence="3" id="KW-1185">Reference proteome</keyword>
<dbReference type="AlphaFoldDB" id="A0A5P8VXS8"/>
<accession>A0A5P8VXS8</accession>
<keyword evidence="1" id="KW-0812">Transmembrane</keyword>
<organism evidence="2 3">
    <name type="scientific">Nostoc sphaeroides CCNUC1</name>
    <dbReference type="NCBI Taxonomy" id="2653204"/>
    <lineage>
        <taxon>Bacteria</taxon>
        <taxon>Bacillati</taxon>
        <taxon>Cyanobacteriota</taxon>
        <taxon>Cyanophyceae</taxon>
        <taxon>Nostocales</taxon>
        <taxon>Nostocaceae</taxon>
        <taxon>Nostoc</taxon>
    </lineage>
</organism>
<name>A0A5P8VXS8_9NOSO</name>
<reference evidence="2 3" key="1">
    <citation type="submission" date="2019-10" db="EMBL/GenBank/DDBJ databases">
        <title>Genomic and transcriptomic insights into the perfect genentic adaptation of a filamentous nitrogen-fixing cyanobacterium to rice fields.</title>
        <authorList>
            <person name="Chen Z."/>
        </authorList>
    </citation>
    <scope>NUCLEOTIDE SEQUENCE [LARGE SCALE GENOMIC DNA]</scope>
    <source>
        <strain evidence="2">CCNUC1</strain>
    </source>
</reference>
<proteinExistence type="predicted"/>
<feature type="transmembrane region" description="Helical" evidence="1">
    <location>
        <begin position="6"/>
        <end position="24"/>
    </location>
</feature>
<gene>
    <name evidence="2" type="ORF">GXM_02411</name>
</gene>
<dbReference type="EMBL" id="CP045226">
    <property type="protein sequence ID" value="QFS44936.1"/>
    <property type="molecule type" value="Genomic_DNA"/>
</dbReference>
<evidence type="ECO:0000313" key="2">
    <source>
        <dbReference type="EMBL" id="QFS44936.1"/>
    </source>
</evidence>
<sequence>MLTDFFRFTIKIVCLFAELVSWVLRQDKVRQFLKELPIRRAKTLMFRRCLFEELTY</sequence>
<keyword evidence="1" id="KW-0472">Membrane</keyword>
<dbReference type="KEGG" id="nsh:GXM_02411"/>
<evidence type="ECO:0000256" key="1">
    <source>
        <dbReference type="SAM" id="Phobius"/>
    </source>
</evidence>